<evidence type="ECO:0000256" key="5">
    <source>
        <dbReference type="ARBA" id="ARBA00022490"/>
    </source>
</evidence>
<dbReference type="GO" id="GO:0051539">
    <property type="term" value="F:4 iron, 4 sulfur cluster binding"/>
    <property type="evidence" value="ECO:0007669"/>
    <property type="project" value="UniProtKB-KW"/>
</dbReference>
<keyword evidence="9" id="KW-0496">Mitochondrion</keyword>
<evidence type="ECO:0000256" key="8">
    <source>
        <dbReference type="ARBA" id="ARBA00023014"/>
    </source>
</evidence>
<reference evidence="13" key="3">
    <citation type="submission" date="2015-02" db="EMBL/GenBank/DDBJ databases">
        <title>Evolutionary Origins and Diversification of the Mycorrhizal Mutualists.</title>
        <authorList>
            <consortium name="DOE Joint Genome Institute"/>
            <consortium name="Mycorrhizal Genomics Consortium"/>
            <person name="Kohler A."/>
            <person name="Kuo A."/>
            <person name="Nagy L.G."/>
            <person name="Floudas D."/>
            <person name="Copeland A."/>
            <person name="Barry K.W."/>
            <person name="Cichocki N."/>
            <person name="Veneault-Fourrey C."/>
            <person name="LaButti K."/>
            <person name="Lindquist E.A."/>
            <person name="Lipzen A."/>
            <person name="Lundell T."/>
            <person name="Morin E."/>
            <person name="Murat C."/>
            <person name="Riley R."/>
            <person name="Ohm R."/>
            <person name="Sun H."/>
            <person name="Tunlid A."/>
            <person name="Henrissat B."/>
            <person name="Grigoriev I.V."/>
            <person name="Hibbett D.S."/>
            <person name="Martin F."/>
        </authorList>
    </citation>
    <scope>NUCLEOTIDE SEQUENCE</scope>
    <source>
        <strain evidence="13 14">MAFF 305830</strain>
    </source>
</reference>
<dbReference type="STRING" id="933852.A0A0C3ABF1"/>
<evidence type="ECO:0000256" key="7">
    <source>
        <dbReference type="ARBA" id="ARBA00023004"/>
    </source>
</evidence>
<keyword evidence="5" id="KW-0963">Cytoplasm</keyword>
<dbReference type="HOGENOM" id="CLU_098740_0_0_1"/>
<comment type="cofactor">
    <cofactor evidence="1">
        <name>[4Fe-4S] cluster</name>
        <dbReference type="ChEBI" id="CHEBI:49883"/>
    </cofactor>
</comment>
<feature type="compositionally biased region" description="Low complexity" evidence="10">
    <location>
        <begin position="1"/>
        <end position="18"/>
    </location>
</feature>
<comment type="similarity">
    <text evidence="3">Belongs to the anamorsin family.</text>
</comment>
<dbReference type="PANTHER" id="PTHR13273:SF14">
    <property type="entry name" value="ANAMORSIN"/>
    <property type="match status" value="1"/>
</dbReference>
<dbReference type="GO" id="GO:0016226">
    <property type="term" value="P:iron-sulfur cluster assembly"/>
    <property type="evidence" value="ECO:0007669"/>
    <property type="project" value="InterPro"/>
</dbReference>
<evidence type="ECO:0000256" key="2">
    <source>
        <dbReference type="ARBA" id="ARBA00004496"/>
    </source>
</evidence>
<dbReference type="GO" id="GO:0046872">
    <property type="term" value="F:metal ion binding"/>
    <property type="evidence" value="ECO:0007669"/>
    <property type="project" value="UniProtKB-KW"/>
</dbReference>
<dbReference type="EMBL" id="KN824396">
    <property type="protein sequence ID" value="KIM21038.1"/>
    <property type="molecule type" value="Genomic_DNA"/>
</dbReference>
<comment type="subcellular location">
    <subcellularLocation>
        <location evidence="2">Cytoplasm</location>
    </subcellularLocation>
</comment>
<dbReference type="Proteomes" id="UP000054097">
    <property type="component" value="Unassembled WGS sequence"/>
</dbReference>
<evidence type="ECO:0000256" key="6">
    <source>
        <dbReference type="ARBA" id="ARBA00022723"/>
    </source>
</evidence>
<keyword evidence="4" id="KW-0004">4Fe-4S</keyword>
<evidence type="ECO:0000259" key="11">
    <source>
        <dbReference type="Pfam" id="PF05093"/>
    </source>
</evidence>
<keyword evidence="14" id="KW-1185">Reference proteome</keyword>
<keyword evidence="7" id="KW-0408">Iron</keyword>
<organism evidence="13 14">
    <name type="scientific">Serendipita vermifera MAFF 305830</name>
    <dbReference type="NCBI Taxonomy" id="933852"/>
    <lineage>
        <taxon>Eukaryota</taxon>
        <taxon>Fungi</taxon>
        <taxon>Dikarya</taxon>
        <taxon>Basidiomycota</taxon>
        <taxon>Agaricomycotina</taxon>
        <taxon>Agaricomycetes</taxon>
        <taxon>Sebacinales</taxon>
        <taxon>Serendipitaceae</taxon>
        <taxon>Serendipita</taxon>
    </lineage>
</organism>
<dbReference type="OrthoDB" id="311633at2759"/>
<evidence type="ECO:0000256" key="3">
    <source>
        <dbReference type="ARBA" id="ARBA00008169"/>
    </source>
</evidence>
<evidence type="ECO:0000256" key="1">
    <source>
        <dbReference type="ARBA" id="ARBA00001966"/>
    </source>
</evidence>
<evidence type="ECO:0000256" key="4">
    <source>
        <dbReference type="ARBA" id="ARBA00022485"/>
    </source>
</evidence>
<keyword evidence="8" id="KW-0411">Iron-sulfur</keyword>
<evidence type="ECO:0000313" key="12">
    <source>
        <dbReference type="EMBL" id="KIM21038.1"/>
    </source>
</evidence>
<sequence length="196" mass="20199">MDSLSNSPISSKSSISGSDDALDTQLSTAPSTPPRSVTLPKRATKSAKQALWAINSSAAAPRLDPTTLLEPADLARPSASTPGACAPATATRKKRACAGCTCGLAEREKEEMEREAAEAAAAAIAIGGDAALVDQPMDPEKLRLAAAVRAANKMTPEMATSSCGSCYMGDAFRCAGCPYLGLPAFRPGEKVELPSW</sequence>
<proteinExistence type="inferred from homology"/>
<reference evidence="14" key="2">
    <citation type="submission" date="2015-01" db="EMBL/GenBank/DDBJ databases">
        <title>Evolutionary Origins and Diversification of the Mycorrhizal Mutualists.</title>
        <authorList>
            <consortium name="DOE Joint Genome Institute"/>
            <consortium name="Mycorrhizal Genomics Consortium"/>
            <person name="Kohler A."/>
            <person name="Kuo A."/>
            <person name="Nagy L.G."/>
            <person name="Floudas D."/>
            <person name="Copeland A."/>
            <person name="Barry K.W."/>
            <person name="Cichocki N."/>
            <person name="Veneault-Fourrey C."/>
            <person name="LaButti K."/>
            <person name="Lindquist E.A."/>
            <person name="Lipzen A."/>
            <person name="Lundell T."/>
            <person name="Morin E."/>
            <person name="Murat C."/>
            <person name="Riley R."/>
            <person name="Ohm R."/>
            <person name="Sun H."/>
            <person name="Tunlid A."/>
            <person name="Henrissat B."/>
            <person name="Grigoriev I.V."/>
            <person name="Hibbett D.S."/>
            <person name="Martin F."/>
        </authorList>
    </citation>
    <scope>NUCLEOTIDE SEQUENCE [LARGE SCALE GENOMIC DNA]</scope>
    <source>
        <strain evidence="14">MAFF 305830</strain>
    </source>
</reference>
<dbReference type="GO" id="GO:0005737">
    <property type="term" value="C:cytoplasm"/>
    <property type="evidence" value="ECO:0007669"/>
    <property type="project" value="UniProtKB-SubCell"/>
</dbReference>
<dbReference type="InterPro" id="IPR007785">
    <property type="entry name" value="Anamorsin"/>
</dbReference>
<keyword evidence="6" id="KW-0479">Metal-binding</keyword>
<protein>
    <recommendedName>
        <fullName evidence="11">Anamorsin C-terminal domain-containing protein</fullName>
    </recommendedName>
</protein>
<feature type="domain" description="Anamorsin C-terminal" evidence="11">
    <location>
        <begin position="81"/>
        <end position="193"/>
    </location>
</feature>
<dbReference type="Pfam" id="PF05093">
    <property type="entry name" value="CIAPIN1"/>
    <property type="match status" value="1"/>
</dbReference>
<evidence type="ECO:0000313" key="13">
    <source>
        <dbReference type="EMBL" id="KIM21975.1"/>
    </source>
</evidence>
<dbReference type="PANTHER" id="PTHR13273">
    <property type="entry name" value="ANAMORSIN"/>
    <property type="match status" value="1"/>
</dbReference>
<dbReference type="InterPro" id="IPR046408">
    <property type="entry name" value="CIAPIN1"/>
</dbReference>
<reference evidence="13 14" key="1">
    <citation type="submission" date="2014-04" db="EMBL/GenBank/DDBJ databases">
        <authorList>
            <consortium name="DOE Joint Genome Institute"/>
            <person name="Kuo A."/>
            <person name="Zuccaro A."/>
            <person name="Kohler A."/>
            <person name="Nagy L.G."/>
            <person name="Floudas D."/>
            <person name="Copeland A."/>
            <person name="Barry K.W."/>
            <person name="Cichocki N."/>
            <person name="Veneault-Fourrey C."/>
            <person name="LaButti K."/>
            <person name="Lindquist E.A."/>
            <person name="Lipzen A."/>
            <person name="Lundell T."/>
            <person name="Morin E."/>
            <person name="Murat C."/>
            <person name="Sun H."/>
            <person name="Tunlid A."/>
            <person name="Henrissat B."/>
            <person name="Grigoriev I.V."/>
            <person name="Hibbett D.S."/>
            <person name="Martin F."/>
            <person name="Nordberg H.P."/>
            <person name="Cantor M.N."/>
            <person name="Hua S.X."/>
        </authorList>
    </citation>
    <scope>NUCLEOTIDE SEQUENCE [LARGE SCALE GENOMIC DNA]</scope>
    <source>
        <strain evidence="13 14">MAFF 305830</strain>
    </source>
</reference>
<dbReference type="AlphaFoldDB" id="A0A0C3ABF1"/>
<evidence type="ECO:0000256" key="10">
    <source>
        <dbReference type="SAM" id="MobiDB-lite"/>
    </source>
</evidence>
<accession>A0A0C3ABF1</accession>
<gene>
    <name evidence="13" type="ORF">M408DRAFT_333174</name>
    <name evidence="12" type="ORF">M408DRAFT_333705</name>
</gene>
<evidence type="ECO:0000313" key="14">
    <source>
        <dbReference type="Proteomes" id="UP000054097"/>
    </source>
</evidence>
<dbReference type="EMBL" id="KN824367">
    <property type="protein sequence ID" value="KIM21975.1"/>
    <property type="molecule type" value="Genomic_DNA"/>
</dbReference>
<name>A0A0C3ABF1_SERVB</name>
<evidence type="ECO:0000256" key="9">
    <source>
        <dbReference type="ARBA" id="ARBA00023128"/>
    </source>
</evidence>
<feature type="region of interest" description="Disordered" evidence="10">
    <location>
        <begin position="1"/>
        <end position="44"/>
    </location>
</feature>